<gene>
    <name evidence="1" type="ORF">C8263_03805</name>
</gene>
<name>A0A2T3WAK0_9DEIO</name>
<keyword evidence="2" id="KW-1185">Reference proteome</keyword>
<dbReference type="Proteomes" id="UP000240317">
    <property type="component" value="Unassembled WGS sequence"/>
</dbReference>
<dbReference type="AlphaFoldDB" id="A0A2T3WAK0"/>
<accession>A0A2T3WAK0</accession>
<comment type="caution">
    <text evidence="1">The sequence shown here is derived from an EMBL/GenBank/DDBJ whole genome shotgun (WGS) entry which is preliminary data.</text>
</comment>
<sequence>MAWATLRSMKRPLVVFAAAVLLVLAGAAAWWQGGARWRSALYCFEEPGQVWGLAPLPAGATPACPESRTVRAEVRAGQTRIEQYLFADWQPETVLKRLERGGFARLTTRPDDGIQFEAVLTRGRERVLYIAEHRGAGTLVHVGGTPVR</sequence>
<proteinExistence type="predicted"/>
<protein>
    <submittedName>
        <fullName evidence="1">Uncharacterized protein</fullName>
    </submittedName>
</protein>
<evidence type="ECO:0000313" key="2">
    <source>
        <dbReference type="Proteomes" id="UP000240317"/>
    </source>
</evidence>
<dbReference type="EMBL" id="PYSV01000003">
    <property type="protein sequence ID" value="PTA68938.1"/>
    <property type="molecule type" value="Genomic_DNA"/>
</dbReference>
<evidence type="ECO:0000313" key="1">
    <source>
        <dbReference type="EMBL" id="PTA68938.1"/>
    </source>
</evidence>
<reference evidence="1 2" key="1">
    <citation type="submission" date="2018-03" db="EMBL/GenBank/DDBJ databases">
        <title>Draft genome of Deinococcus sp. OD32.</title>
        <authorList>
            <person name="Wang X.-P."/>
            <person name="Du Z.-J."/>
        </authorList>
    </citation>
    <scope>NUCLEOTIDE SEQUENCE [LARGE SCALE GENOMIC DNA]</scope>
    <source>
        <strain evidence="1 2">OD32</strain>
    </source>
</reference>
<organism evidence="1 2">
    <name type="scientific">Deinococcus arcticus</name>
    <dbReference type="NCBI Taxonomy" id="2136176"/>
    <lineage>
        <taxon>Bacteria</taxon>
        <taxon>Thermotogati</taxon>
        <taxon>Deinococcota</taxon>
        <taxon>Deinococci</taxon>
        <taxon>Deinococcales</taxon>
        <taxon>Deinococcaceae</taxon>
        <taxon>Deinococcus</taxon>
    </lineage>
</organism>